<dbReference type="Proteomes" id="UP000806542">
    <property type="component" value="Unassembled WGS sequence"/>
</dbReference>
<keyword evidence="7" id="KW-1185">Reference proteome</keyword>
<evidence type="ECO:0000256" key="4">
    <source>
        <dbReference type="ARBA" id="ARBA00023125"/>
    </source>
</evidence>
<dbReference type="GO" id="GO:0004803">
    <property type="term" value="F:transposase activity"/>
    <property type="evidence" value="ECO:0007669"/>
    <property type="project" value="InterPro"/>
</dbReference>
<evidence type="ECO:0000256" key="3">
    <source>
        <dbReference type="ARBA" id="ARBA00022578"/>
    </source>
</evidence>
<dbReference type="GO" id="GO:0006313">
    <property type="term" value="P:DNA transposition"/>
    <property type="evidence" value="ECO:0007669"/>
    <property type="project" value="InterPro"/>
</dbReference>
<accession>A0A9D5M0W0</accession>
<gene>
    <name evidence="6" type="ORF">INF28_06390</name>
</gene>
<dbReference type="InterPro" id="IPR001207">
    <property type="entry name" value="Transposase_mutator"/>
</dbReference>
<evidence type="ECO:0000313" key="6">
    <source>
        <dbReference type="EMBL" id="MBE5040086.1"/>
    </source>
</evidence>
<comment type="caution">
    <text evidence="6">The sequence shown here is derived from an EMBL/GenBank/DDBJ whole genome shotgun (WGS) entry which is preliminary data.</text>
</comment>
<reference evidence="6" key="1">
    <citation type="submission" date="2020-10" db="EMBL/GenBank/DDBJ databases">
        <title>ChiBAC.</title>
        <authorList>
            <person name="Zenner C."/>
            <person name="Hitch T.C.A."/>
            <person name="Clavel T."/>
        </authorList>
    </citation>
    <scope>NUCLEOTIDE SEQUENCE</scope>
    <source>
        <strain evidence="6">DSM 107454</strain>
    </source>
</reference>
<evidence type="ECO:0000313" key="7">
    <source>
        <dbReference type="Proteomes" id="UP000806542"/>
    </source>
</evidence>
<dbReference type="Pfam" id="PF00872">
    <property type="entry name" value="Transposase_mut"/>
    <property type="match status" value="1"/>
</dbReference>
<keyword evidence="4" id="KW-0238">DNA-binding</keyword>
<name>A0A9D5M0W0_9FIRM</name>
<protein>
    <submittedName>
        <fullName evidence="6">Transposase</fullName>
    </submittedName>
</protein>
<dbReference type="EMBL" id="JADCKB010000011">
    <property type="protein sequence ID" value="MBE5040086.1"/>
    <property type="molecule type" value="Genomic_DNA"/>
</dbReference>
<dbReference type="AlphaFoldDB" id="A0A9D5M0W0"/>
<comment type="similarity">
    <text evidence="2">Belongs to the transposase mutator family.</text>
</comment>
<evidence type="ECO:0000256" key="1">
    <source>
        <dbReference type="ARBA" id="ARBA00002190"/>
    </source>
</evidence>
<organism evidence="6 7">
    <name type="scientific">Ructibacterium gallinarum</name>
    <dbReference type="NCBI Taxonomy" id="2779355"/>
    <lineage>
        <taxon>Bacteria</taxon>
        <taxon>Bacillati</taxon>
        <taxon>Bacillota</taxon>
        <taxon>Clostridia</taxon>
        <taxon>Eubacteriales</taxon>
        <taxon>Oscillospiraceae</taxon>
        <taxon>Ructibacterium</taxon>
    </lineage>
</organism>
<keyword evidence="5" id="KW-0233">DNA recombination</keyword>
<keyword evidence="3" id="KW-0815">Transposition</keyword>
<evidence type="ECO:0000256" key="5">
    <source>
        <dbReference type="ARBA" id="ARBA00023172"/>
    </source>
</evidence>
<evidence type="ECO:0000256" key="2">
    <source>
        <dbReference type="ARBA" id="ARBA00010961"/>
    </source>
</evidence>
<proteinExistence type="inferred from homology"/>
<dbReference type="GO" id="GO:0003677">
    <property type="term" value="F:DNA binding"/>
    <property type="evidence" value="ECO:0007669"/>
    <property type="project" value="UniProtKB-KW"/>
</dbReference>
<comment type="function">
    <text evidence="1">Required for the transposition of the insertion element.</text>
</comment>
<sequence>MSLGLCKSAKQDISEIERKIIAISAKGMTTRQISAIIEKIYSFEVNKSMVTSVSNKILLQIEEWQNRPYLRYIRSFSLRQSIFQFVMSLFCTHHSWRQ</sequence>